<dbReference type="SUPFAM" id="SSF56747">
    <property type="entry name" value="Prim-pol domain"/>
    <property type="match status" value="1"/>
</dbReference>
<sequence>MDDGSRILATAELTRHALDYAARGWPVFMLGAGKVPLRLCRPCREADGDHDMEACPCLTCHGFYAASTDPERVVAMVTGHPRGVLALRTGASSGVVVVDVDPRNDGTHTFVRLLADGVLPATVTANTGSRGLHLYYAHPGGTVKSGGNRLGPGVDVKADGAYVVLPPSTVNGKAYTWRPGTDPTSLELSPIGHKLAELLAPAEPSAPVFRPAPMVSASASAFAAPSNARGRLAGLVSVVLSAPEGNRNDVLNWAAYKAADVIMTGAAPAEAVVAALADAAAHIGLAPAETRGTIRSGLRAGGVA</sequence>
<dbReference type="PANTHER" id="PTHR35372:SF2">
    <property type="entry name" value="SF3 HELICASE DOMAIN-CONTAINING PROTEIN"/>
    <property type="match status" value="1"/>
</dbReference>
<evidence type="ECO:0000259" key="2">
    <source>
        <dbReference type="SMART" id="SM00943"/>
    </source>
</evidence>
<organism evidence="3 4">
    <name type="scientific">Stackebrandtia nassauensis (strain DSM 44728 / CIP 108903 / NRRL B-16338 / NBRC 102104 / LLR-40K-21)</name>
    <dbReference type="NCBI Taxonomy" id="446470"/>
    <lineage>
        <taxon>Bacteria</taxon>
        <taxon>Bacillati</taxon>
        <taxon>Actinomycetota</taxon>
        <taxon>Actinomycetes</taxon>
        <taxon>Glycomycetales</taxon>
        <taxon>Glycomycetaceae</taxon>
        <taxon>Stackebrandtia</taxon>
    </lineage>
</organism>
<evidence type="ECO:0000313" key="3">
    <source>
        <dbReference type="EMBL" id="ADD43861.1"/>
    </source>
</evidence>
<name>D3Q2C8_STANL</name>
<keyword evidence="4" id="KW-1185">Reference proteome</keyword>
<keyword evidence="1" id="KW-0378">Hydrolase</keyword>
<feature type="domain" description="DNA primase/polymerase bifunctional N-terminal" evidence="2">
    <location>
        <begin position="17"/>
        <end position="188"/>
    </location>
</feature>
<dbReference type="Pfam" id="PF09250">
    <property type="entry name" value="Prim-Pol"/>
    <property type="match status" value="1"/>
</dbReference>
<gene>
    <name evidence="3" type="ordered locus">Snas_4212</name>
</gene>
<dbReference type="HOGENOM" id="CLU_057861_0_0_11"/>
<dbReference type="eggNOG" id="COG5519">
    <property type="taxonomic scope" value="Bacteria"/>
</dbReference>
<dbReference type="SMART" id="SM00943">
    <property type="entry name" value="Prim-Pol"/>
    <property type="match status" value="1"/>
</dbReference>
<dbReference type="InterPro" id="IPR015330">
    <property type="entry name" value="DNA_primase/pol_bifunc_N"/>
</dbReference>
<dbReference type="AlphaFoldDB" id="D3Q2C8"/>
<dbReference type="EMBL" id="CP001778">
    <property type="protein sequence ID" value="ADD43861.1"/>
    <property type="molecule type" value="Genomic_DNA"/>
</dbReference>
<dbReference type="CDD" id="cd04859">
    <property type="entry name" value="Prim_Pol"/>
    <property type="match status" value="1"/>
</dbReference>
<evidence type="ECO:0000313" key="4">
    <source>
        <dbReference type="Proteomes" id="UP000000844"/>
    </source>
</evidence>
<dbReference type="InterPro" id="IPR051620">
    <property type="entry name" value="ORF904-like_C"/>
</dbReference>
<proteinExistence type="predicted"/>
<dbReference type="PANTHER" id="PTHR35372">
    <property type="entry name" value="ATP BINDING PROTEIN-RELATED"/>
    <property type="match status" value="1"/>
</dbReference>
<evidence type="ECO:0000256" key="1">
    <source>
        <dbReference type="ARBA" id="ARBA00022801"/>
    </source>
</evidence>
<reference evidence="3 4" key="1">
    <citation type="journal article" date="2009" name="Stand. Genomic Sci.">
        <title>Complete genome sequence of Stackebrandtia nassauensis type strain (LLR-40K-21).</title>
        <authorList>
            <person name="Munk C."/>
            <person name="Lapidus A."/>
            <person name="Copeland A."/>
            <person name="Jando M."/>
            <person name="Mayilraj S."/>
            <person name="Glavina Del Rio T."/>
            <person name="Nolan M."/>
            <person name="Chen F."/>
            <person name="Lucas S."/>
            <person name="Tice H."/>
            <person name="Cheng J.F."/>
            <person name="Han C."/>
            <person name="Detter J.C."/>
            <person name="Bruce D."/>
            <person name="Goodwin L."/>
            <person name="Chain P."/>
            <person name="Pitluck S."/>
            <person name="Goker M."/>
            <person name="Ovchinikova G."/>
            <person name="Pati A."/>
            <person name="Ivanova N."/>
            <person name="Mavromatis K."/>
            <person name="Chen A."/>
            <person name="Palaniappan K."/>
            <person name="Land M."/>
            <person name="Hauser L."/>
            <person name="Chang Y.J."/>
            <person name="Jeffries C.D."/>
            <person name="Bristow J."/>
            <person name="Eisen J.A."/>
            <person name="Markowitz V."/>
            <person name="Hugenholtz P."/>
            <person name="Kyrpides N.C."/>
            <person name="Klenk H.P."/>
        </authorList>
    </citation>
    <scope>NUCLEOTIDE SEQUENCE [LARGE SCALE GENOMIC DNA]</scope>
    <source>
        <strain evidence="4">DSM 44728 / CIP 108903 / NRRL B-16338 / NBRC 102104 / LLR-40K-21</strain>
    </source>
</reference>
<accession>D3Q2C8</accession>
<dbReference type="RefSeq" id="WP_013019432.1">
    <property type="nucleotide sequence ID" value="NC_013947.1"/>
</dbReference>
<dbReference type="GO" id="GO:0016787">
    <property type="term" value="F:hydrolase activity"/>
    <property type="evidence" value="ECO:0007669"/>
    <property type="project" value="UniProtKB-KW"/>
</dbReference>
<dbReference type="KEGG" id="sna:Snas_4212"/>
<dbReference type="Proteomes" id="UP000000844">
    <property type="component" value="Chromosome"/>
</dbReference>
<protein>
    <submittedName>
        <fullName evidence="3">Bifunctional DNA primase/polymerase</fullName>
    </submittedName>
</protein>
<dbReference type="STRING" id="446470.Snas_4212"/>